<keyword evidence="4 5" id="KW-0472">Membrane</keyword>
<dbReference type="InParanoid" id="H3A9M9"/>
<feature type="transmembrane region" description="Helical" evidence="5">
    <location>
        <begin position="20"/>
        <end position="45"/>
    </location>
</feature>
<feature type="domain" description="G-protein coupled receptors family 1 profile" evidence="6">
    <location>
        <begin position="36"/>
        <end position="284"/>
    </location>
</feature>
<dbReference type="GeneTree" id="ENSGT00940000161337"/>
<evidence type="ECO:0000313" key="7">
    <source>
        <dbReference type="Ensembl" id="ENSLACP00000006350.1"/>
    </source>
</evidence>
<reference evidence="7" key="3">
    <citation type="submission" date="2025-09" db="UniProtKB">
        <authorList>
            <consortium name="Ensembl"/>
        </authorList>
    </citation>
    <scope>IDENTIFICATION</scope>
</reference>
<proteinExistence type="predicted"/>
<dbReference type="PROSITE" id="PS50262">
    <property type="entry name" value="G_PROTEIN_RECEP_F1_2"/>
    <property type="match status" value="1"/>
</dbReference>
<dbReference type="GO" id="GO:0016020">
    <property type="term" value="C:membrane"/>
    <property type="evidence" value="ECO:0007669"/>
    <property type="project" value="UniProtKB-SubCell"/>
</dbReference>
<dbReference type="AlphaFoldDB" id="H3A9M9"/>
<dbReference type="Gene3D" id="1.20.1070.10">
    <property type="entry name" value="Rhodopsin 7-helix transmembrane proteins"/>
    <property type="match status" value="1"/>
</dbReference>
<sequence>LPSLTINGTQIDITTDSSRFIRVAFLFVFVFISLYFIILMFQTFFSTRAFQESPRYVLFAHMLLIDSIHLQLTLMLALFTGLVFTIPVPVCSFLVILAGSTFMNTPLNLAVMSLERYVAICFPLRHAEICCVERLWIVVIGIWITGSATYIIDVILLAAFVQKNFFYKNVLCSYETLAVTSAQVTLKFVAHCVMLILVVMIIIYTYVKIMLEAEKVSADKGSVSKARKTVALHGAQLSLCVVSFIFPLTDSVLMHLSAWLWYNLRYINFFIFVLFPRFLSPLIYGLRDEAFRNSMKKLLSCHILKV</sequence>
<dbReference type="PANTHER" id="PTHR26451">
    <property type="entry name" value="G_PROTEIN_RECEP_F1_2 DOMAIN-CONTAINING PROTEIN"/>
    <property type="match status" value="1"/>
</dbReference>
<evidence type="ECO:0000256" key="1">
    <source>
        <dbReference type="ARBA" id="ARBA00004370"/>
    </source>
</evidence>
<feature type="transmembrane region" description="Helical" evidence="5">
    <location>
        <begin position="266"/>
        <end position="286"/>
    </location>
</feature>
<protein>
    <recommendedName>
        <fullName evidence="6">G-protein coupled receptors family 1 profile domain-containing protein</fullName>
    </recommendedName>
</protein>
<feature type="transmembrane region" description="Helical" evidence="5">
    <location>
        <begin position="135"/>
        <end position="161"/>
    </location>
</feature>
<dbReference type="Pfam" id="PF00001">
    <property type="entry name" value="7tm_1"/>
    <property type="match status" value="1"/>
</dbReference>
<dbReference type="PANTHER" id="PTHR26451:SF991">
    <property type="entry name" value="ODORANT RECEPTOR"/>
    <property type="match status" value="1"/>
</dbReference>
<dbReference type="InterPro" id="IPR017452">
    <property type="entry name" value="GPCR_Rhodpsn_7TM"/>
</dbReference>
<dbReference type="Proteomes" id="UP000008672">
    <property type="component" value="Unassembled WGS sequence"/>
</dbReference>
<evidence type="ECO:0000256" key="5">
    <source>
        <dbReference type="SAM" id="Phobius"/>
    </source>
</evidence>
<name>H3A9M9_LATCH</name>
<evidence type="ECO:0000259" key="6">
    <source>
        <dbReference type="PROSITE" id="PS50262"/>
    </source>
</evidence>
<accession>H3A9M9</accession>
<dbReference type="GO" id="GO:0005549">
    <property type="term" value="F:odorant binding"/>
    <property type="evidence" value="ECO:0007669"/>
    <property type="project" value="TreeGrafter"/>
</dbReference>
<dbReference type="OMA" id="CVERLWI"/>
<evidence type="ECO:0000256" key="4">
    <source>
        <dbReference type="ARBA" id="ARBA00023136"/>
    </source>
</evidence>
<dbReference type="EMBL" id="AFYH01199007">
    <property type="status" value="NOT_ANNOTATED_CDS"/>
    <property type="molecule type" value="Genomic_DNA"/>
</dbReference>
<dbReference type="GO" id="GO:0004930">
    <property type="term" value="F:G protein-coupled receptor activity"/>
    <property type="evidence" value="ECO:0007669"/>
    <property type="project" value="InterPro"/>
</dbReference>
<reference evidence="7" key="2">
    <citation type="submission" date="2025-08" db="UniProtKB">
        <authorList>
            <consortium name="Ensembl"/>
        </authorList>
    </citation>
    <scope>IDENTIFICATION</scope>
</reference>
<reference evidence="8" key="1">
    <citation type="submission" date="2011-08" db="EMBL/GenBank/DDBJ databases">
        <title>The draft genome of Latimeria chalumnae.</title>
        <authorList>
            <person name="Di Palma F."/>
            <person name="Alfoldi J."/>
            <person name="Johnson J."/>
            <person name="Berlin A."/>
            <person name="Gnerre S."/>
            <person name="Jaffe D."/>
            <person name="MacCallum I."/>
            <person name="Young S."/>
            <person name="Walker B.J."/>
            <person name="Lander E."/>
            <person name="Lindblad-Toh K."/>
        </authorList>
    </citation>
    <scope>NUCLEOTIDE SEQUENCE [LARGE SCALE GENOMIC DNA]</scope>
    <source>
        <strain evidence="8">Wild caught</strain>
    </source>
</reference>
<gene>
    <name evidence="7" type="primary">LOC102356064</name>
</gene>
<dbReference type="HOGENOM" id="CLU_077059_0_0_1"/>
<dbReference type="InterPro" id="IPR000276">
    <property type="entry name" value="GPCR_Rhodpsn"/>
</dbReference>
<comment type="subcellular location">
    <subcellularLocation>
        <location evidence="1">Membrane</location>
    </subcellularLocation>
</comment>
<dbReference type="Ensembl" id="ENSLACT00000006403.1">
    <property type="protein sequence ID" value="ENSLACP00000006350.1"/>
    <property type="gene ID" value="ENSLACG00000005634.1"/>
</dbReference>
<evidence type="ECO:0000313" key="8">
    <source>
        <dbReference type="Proteomes" id="UP000008672"/>
    </source>
</evidence>
<evidence type="ECO:0000256" key="3">
    <source>
        <dbReference type="ARBA" id="ARBA00022989"/>
    </source>
</evidence>
<feature type="transmembrane region" description="Helical" evidence="5">
    <location>
        <begin position="228"/>
        <end position="246"/>
    </location>
</feature>
<feature type="transmembrane region" description="Helical" evidence="5">
    <location>
        <begin position="188"/>
        <end position="207"/>
    </location>
</feature>
<evidence type="ECO:0000256" key="2">
    <source>
        <dbReference type="ARBA" id="ARBA00022692"/>
    </source>
</evidence>
<keyword evidence="3 5" id="KW-1133">Transmembrane helix</keyword>
<dbReference type="SUPFAM" id="SSF81321">
    <property type="entry name" value="Family A G protein-coupled receptor-like"/>
    <property type="match status" value="1"/>
</dbReference>
<dbReference type="GO" id="GO:0004984">
    <property type="term" value="F:olfactory receptor activity"/>
    <property type="evidence" value="ECO:0007669"/>
    <property type="project" value="TreeGrafter"/>
</dbReference>
<keyword evidence="2 5" id="KW-0812">Transmembrane</keyword>
<keyword evidence="8" id="KW-1185">Reference proteome</keyword>
<dbReference type="eggNOG" id="ENOG502QWIF">
    <property type="taxonomic scope" value="Eukaryota"/>
</dbReference>
<organism evidence="7 8">
    <name type="scientific">Latimeria chalumnae</name>
    <name type="common">Coelacanth</name>
    <dbReference type="NCBI Taxonomy" id="7897"/>
    <lineage>
        <taxon>Eukaryota</taxon>
        <taxon>Metazoa</taxon>
        <taxon>Chordata</taxon>
        <taxon>Craniata</taxon>
        <taxon>Vertebrata</taxon>
        <taxon>Euteleostomi</taxon>
        <taxon>Coelacanthiformes</taxon>
        <taxon>Coelacanthidae</taxon>
        <taxon>Latimeria</taxon>
    </lineage>
</organism>
<dbReference type="InterPro" id="IPR052921">
    <property type="entry name" value="GPCR1_Superfamily_Member"/>
</dbReference>
<dbReference type="FunFam" id="1.20.1070.10:FF:000096">
    <property type="entry name" value="Odorant receptor 131-2"/>
    <property type="match status" value="1"/>
</dbReference>